<dbReference type="EMBL" id="MG999872">
    <property type="protein sequence ID" value="AWW10905.1"/>
    <property type="molecule type" value="Genomic_DNA"/>
</dbReference>
<feature type="region of interest" description="Disordered" evidence="1">
    <location>
        <begin position="1"/>
        <end position="44"/>
    </location>
</feature>
<reference evidence="2" key="1">
    <citation type="journal article" date="2018" name="MSphere">
        <title>Ultrasensitive Capture of Human Herpes Simplex Virus Genomes Directly from Clinical Samples Reveals Extraordinarily Limited Evolution in Cell Culture.</title>
        <authorList>
            <person name="Greninger A.L."/>
            <person name="Roychoudhury P."/>
            <person name="Xie H."/>
            <person name="Casto A."/>
            <person name="Cent A."/>
            <person name="Pepper G."/>
            <person name="Koelle D.M."/>
            <person name="Huang M.L."/>
            <person name="Wald A."/>
            <person name="Johnston C."/>
            <person name="Jerome K.R."/>
        </authorList>
    </citation>
    <scope>NUCLEOTIDE SEQUENCE</scope>
    <source>
        <strain evidence="2">2003-15756</strain>
    </source>
</reference>
<sequence>MPPPWSGAPCAVLPGDRDLDRLRGDAPGRKSAPTGEGGGGSAACWTSATNRAAMSVRYVCRRVFLNTASHNSSSPRMTSEPVMGAPTRGARSTDSK</sequence>
<accession>A0A2Z4H7X5</accession>
<organism evidence="2">
    <name type="scientific">Human herpesvirus 1</name>
    <name type="common">HHV-1</name>
    <name type="synonym">Human herpes simplex virus 1</name>
    <dbReference type="NCBI Taxonomy" id="10298"/>
    <lineage>
        <taxon>Viruses</taxon>
        <taxon>Duplodnaviria</taxon>
        <taxon>Heunggongvirae</taxon>
        <taxon>Peploviricota</taxon>
        <taxon>Herviviricetes</taxon>
        <taxon>Herpesvirales</taxon>
        <taxon>Orthoherpesviridae</taxon>
        <taxon>Alphaherpesvirinae</taxon>
        <taxon>Simplexvirus</taxon>
        <taxon>Simplexvirus humanalpha1</taxon>
    </lineage>
</organism>
<organismHost>
    <name type="scientific">Homo sapiens</name>
    <name type="common">Human</name>
    <dbReference type="NCBI Taxonomy" id="9606"/>
</organismHost>
<evidence type="ECO:0000256" key="1">
    <source>
        <dbReference type="SAM" id="MobiDB-lite"/>
    </source>
</evidence>
<feature type="region of interest" description="Disordered" evidence="1">
    <location>
        <begin position="69"/>
        <end position="96"/>
    </location>
</feature>
<proteinExistence type="predicted"/>
<name>A0A2Z4H7X5_HHV1</name>
<feature type="compositionally biased region" description="Basic and acidic residues" evidence="1">
    <location>
        <begin position="15"/>
        <end position="28"/>
    </location>
</feature>
<evidence type="ECO:0000313" key="2">
    <source>
        <dbReference type="EMBL" id="AWW10905.1"/>
    </source>
</evidence>
<protein>
    <submittedName>
        <fullName evidence="2">Uncharacterized protein</fullName>
    </submittedName>
</protein>